<protein>
    <submittedName>
        <fullName evidence="1">Uncharacterized protein</fullName>
    </submittedName>
</protein>
<evidence type="ECO:0000313" key="2">
    <source>
        <dbReference type="Proteomes" id="UP000241797"/>
    </source>
</evidence>
<name>A0A2P1MXM7_9CAUD</name>
<proteinExistence type="predicted"/>
<organism evidence="1 2">
    <name type="scientific">Staphylococcus phage phiSA_BS1</name>
    <dbReference type="NCBI Taxonomy" id="2126734"/>
    <lineage>
        <taxon>Viruses</taxon>
        <taxon>Duplodnaviria</taxon>
        <taxon>Heunggongvirae</taxon>
        <taxon>Uroviricota</taxon>
        <taxon>Caudoviricetes</taxon>
        <taxon>Herelleviridae</taxon>
        <taxon>Twortvirinae</taxon>
        <taxon>Baoshanvirus</taxon>
        <taxon>Baoshanvirus BS1</taxon>
    </lineage>
</organism>
<dbReference type="RefSeq" id="YP_009799593.1">
    <property type="nucleotide sequence ID" value="NC_047945.1"/>
</dbReference>
<dbReference type="GeneID" id="54990082"/>
<accession>A0A2P1MXM7</accession>
<dbReference type="KEGG" id="vg:54990082"/>
<evidence type="ECO:0000313" key="1">
    <source>
        <dbReference type="EMBL" id="AVP40334.1"/>
    </source>
</evidence>
<dbReference type="EMBL" id="MH078572">
    <property type="protein sequence ID" value="AVP40334.1"/>
    <property type="molecule type" value="Genomic_DNA"/>
</dbReference>
<dbReference type="Proteomes" id="UP000241797">
    <property type="component" value="Segment"/>
</dbReference>
<reference evidence="1 2" key="1">
    <citation type="submission" date="2018-03" db="EMBL/GenBank/DDBJ databases">
        <title>Isolation, the biological characteristics and genomics of two new strains of lysate Staphylococcus aureus phage.</title>
        <authorList>
            <person name="Jin X."/>
            <person name="Zhang C."/>
        </authorList>
    </citation>
    <scope>NUCLEOTIDE SEQUENCE [LARGE SCALE GENOMIC DNA]</scope>
</reference>
<sequence>MEFSNLNMEENNLTTRIREGIYYFKDVPQYYIVYIEEYGEEYVLVYRVQDPKSDKPTRAHKKVSINKTDKLLPGGTTLSDSIRRSVGDKYEYKTVYEDPLFASVVVHNGRDTITGKYGKGFFERRPEGKIYSNKGAKQTGGDYTGVFISLETVAWIKSYVPLESVIAEYQRMVEDNINV</sequence>
<keyword evidence="2" id="KW-1185">Reference proteome</keyword>